<dbReference type="PIRSF" id="PIRSF001439">
    <property type="entry name" value="CryM"/>
    <property type="match status" value="1"/>
</dbReference>
<gene>
    <name evidence="1" type="ORF">AS594_07695</name>
</gene>
<proteinExistence type="predicted"/>
<evidence type="ECO:0000313" key="1">
    <source>
        <dbReference type="EMBL" id="OEJ24395.1"/>
    </source>
</evidence>
<evidence type="ECO:0000313" key="2">
    <source>
        <dbReference type="Proteomes" id="UP000095759"/>
    </source>
</evidence>
<dbReference type="InterPro" id="IPR003462">
    <property type="entry name" value="ODC_Mu_crystall"/>
</dbReference>
<dbReference type="PANTHER" id="PTHR13812:SF19">
    <property type="entry name" value="KETIMINE REDUCTASE MU-CRYSTALLIN"/>
    <property type="match status" value="1"/>
</dbReference>
<protein>
    <submittedName>
        <fullName evidence="1">Ornithine cyclodeaminase</fullName>
    </submittedName>
</protein>
<comment type="caution">
    <text evidence="1">The sequence shown here is derived from an EMBL/GenBank/DDBJ whole genome shotgun (WGS) entry which is preliminary data.</text>
</comment>
<dbReference type="GO" id="GO:0005737">
    <property type="term" value="C:cytoplasm"/>
    <property type="evidence" value="ECO:0007669"/>
    <property type="project" value="TreeGrafter"/>
</dbReference>
<dbReference type="Proteomes" id="UP000095759">
    <property type="component" value="Unassembled WGS sequence"/>
</dbReference>
<dbReference type="Pfam" id="PF02423">
    <property type="entry name" value="OCD_Mu_crystall"/>
    <property type="match status" value="1"/>
</dbReference>
<dbReference type="EMBL" id="MEHJ01000001">
    <property type="protein sequence ID" value="OEJ24395.1"/>
    <property type="molecule type" value="Genomic_DNA"/>
</dbReference>
<dbReference type="OrthoDB" id="3814544at2"/>
<dbReference type="STRING" id="285458.BGM19_29410"/>
<reference evidence="1 2" key="1">
    <citation type="submission" date="2016-08" db="EMBL/GenBank/DDBJ databases">
        <title>Complete genome sequence of Streptomyces agglomeratus strain 6-3-2, a novel anti-MRSA actinomycete isolated from Wuli of Tebit, China.</title>
        <authorList>
            <person name="Chen X."/>
        </authorList>
    </citation>
    <scope>NUCLEOTIDE SEQUENCE [LARGE SCALE GENOMIC DNA]</scope>
    <source>
        <strain evidence="1 2">6-3-2</strain>
    </source>
</reference>
<dbReference type="SUPFAM" id="SSF51735">
    <property type="entry name" value="NAD(P)-binding Rossmann-fold domains"/>
    <property type="match status" value="1"/>
</dbReference>
<dbReference type="Gene3D" id="3.30.1780.10">
    <property type="entry name" value="ornithine cyclodeaminase, domain 1"/>
    <property type="match status" value="1"/>
</dbReference>
<dbReference type="InterPro" id="IPR036291">
    <property type="entry name" value="NAD(P)-bd_dom_sf"/>
</dbReference>
<dbReference type="Gene3D" id="3.40.50.720">
    <property type="entry name" value="NAD(P)-binding Rossmann-like Domain"/>
    <property type="match status" value="1"/>
</dbReference>
<name>A0A1E5P4D8_9ACTN</name>
<accession>A0A1E5P4D8</accession>
<sequence length="313" mass="32231">MTSTPTPPAPVALVRAIQEAMCEALRDGSVGRMLLPPRETVEDASGAKFISMPAVSPDHDLYVNKVATIMPSAGAGSTVTSVVPMFSASTGRYLGTLDGATVTNLKCAAVTALVTDRCAAPDSRVLGIIGSGVQARQQFLGVSAVRDLAQVRIWSRSPAHAAAFARDIEASAAGRPVDVVVCGSAEEAGRGVDILSTATTSAVPLPIPAELPAHAHINCMGAHTTASREVPAELLRTSVVIVEDLRTAIAEAGESHAGALELGALMSEEADGFPWRRTVFASTGSAYLDLITCAHLVTSQAATGGVPEPGRDR</sequence>
<dbReference type="PANTHER" id="PTHR13812">
    <property type="entry name" value="KETIMINE REDUCTASE MU-CRYSTALLIN"/>
    <property type="match status" value="1"/>
</dbReference>
<keyword evidence="2" id="KW-1185">Reference proteome</keyword>
<dbReference type="RefSeq" id="WP_069926270.1">
    <property type="nucleotide sequence ID" value="NZ_MEHI01000001.1"/>
</dbReference>
<dbReference type="GO" id="GO:0042562">
    <property type="term" value="F:hormone binding"/>
    <property type="evidence" value="ECO:0007669"/>
    <property type="project" value="TreeGrafter"/>
</dbReference>
<dbReference type="InterPro" id="IPR023401">
    <property type="entry name" value="ODC_N"/>
</dbReference>
<dbReference type="AlphaFoldDB" id="A0A1E5P4D8"/>
<organism evidence="1 2">
    <name type="scientific">Streptomyces agglomeratus</name>
    <dbReference type="NCBI Taxonomy" id="285458"/>
    <lineage>
        <taxon>Bacteria</taxon>
        <taxon>Bacillati</taxon>
        <taxon>Actinomycetota</taxon>
        <taxon>Actinomycetes</taxon>
        <taxon>Kitasatosporales</taxon>
        <taxon>Streptomycetaceae</taxon>
        <taxon>Streptomyces</taxon>
    </lineage>
</organism>